<evidence type="ECO:0000313" key="2">
    <source>
        <dbReference type="Proteomes" id="UP000270487"/>
    </source>
</evidence>
<reference evidence="1 2" key="1">
    <citation type="submission" date="2018-12" db="EMBL/GenBank/DDBJ databases">
        <authorList>
            <consortium name="Pathogen Informatics"/>
        </authorList>
    </citation>
    <scope>NUCLEOTIDE SEQUENCE [LARGE SCALE GENOMIC DNA]</scope>
    <source>
        <strain evidence="1 2">NCTC13193</strain>
    </source>
</reference>
<organism evidence="1 2">
    <name type="scientific">Serratia fonticola</name>
    <dbReference type="NCBI Taxonomy" id="47917"/>
    <lineage>
        <taxon>Bacteria</taxon>
        <taxon>Pseudomonadati</taxon>
        <taxon>Pseudomonadota</taxon>
        <taxon>Gammaproteobacteria</taxon>
        <taxon>Enterobacterales</taxon>
        <taxon>Yersiniaceae</taxon>
        <taxon>Serratia</taxon>
    </lineage>
</organism>
<dbReference type="EMBL" id="LR134492">
    <property type="protein sequence ID" value="VEI73900.1"/>
    <property type="molecule type" value="Genomic_DNA"/>
</dbReference>
<protein>
    <submittedName>
        <fullName evidence="1">Uncharacterized HTH-type transcriptional regulator yybR</fullName>
    </submittedName>
</protein>
<dbReference type="AlphaFoldDB" id="A0A0F7D0S9"/>
<name>A0A0F7D0S9_SERFO</name>
<gene>
    <name evidence="1" type="primary">yybR</name>
    <name evidence="1" type="ORF">NCTC13193_04399</name>
</gene>
<sequence>MKRKSLEDAQCPVARTLDVLGDWWSLLIIRDAFDGISRFSEFQKNLGMAKNILSTRLRTLVAQGILQVSPAADGSAYQEYLLTDKGREIFPIIVALRQWGEDHLFAAGEDYSRLVENDSGQPIPRMTPIGHAGQALNLGNTRVVKVDEE</sequence>
<dbReference type="KEGG" id="sfw:WN53_00650"/>
<dbReference type="Gene3D" id="1.10.10.10">
    <property type="entry name" value="Winged helix-like DNA-binding domain superfamily/Winged helix DNA-binding domain"/>
    <property type="match status" value="1"/>
</dbReference>
<dbReference type="Pfam" id="PF01638">
    <property type="entry name" value="HxlR"/>
    <property type="match status" value="1"/>
</dbReference>
<dbReference type="InterPro" id="IPR036390">
    <property type="entry name" value="WH_DNA-bd_sf"/>
</dbReference>
<dbReference type="Proteomes" id="UP000270487">
    <property type="component" value="Chromosome"/>
</dbReference>
<evidence type="ECO:0000313" key="1">
    <source>
        <dbReference type="EMBL" id="VEI73900.1"/>
    </source>
</evidence>
<proteinExistence type="predicted"/>
<dbReference type="InterPro" id="IPR036388">
    <property type="entry name" value="WH-like_DNA-bd_sf"/>
</dbReference>
<dbReference type="STRING" id="47917.AV650_23345"/>
<accession>A0A0F7D0S9</accession>
<dbReference type="GeneID" id="30318658"/>
<dbReference type="RefSeq" id="WP_021807173.1">
    <property type="nucleotide sequence ID" value="NZ_CAMISF010000002.1"/>
</dbReference>
<dbReference type="PANTHER" id="PTHR33204:SF18">
    <property type="entry name" value="TRANSCRIPTIONAL REGULATORY PROTEIN"/>
    <property type="match status" value="1"/>
</dbReference>
<dbReference type="PANTHER" id="PTHR33204">
    <property type="entry name" value="TRANSCRIPTIONAL REGULATOR, MARR FAMILY"/>
    <property type="match status" value="1"/>
</dbReference>
<dbReference type="InterPro" id="IPR002577">
    <property type="entry name" value="HTH_HxlR"/>
</dbReference>
<dbReference type="PROSITE" id="PS51118">
    <property type="entry name" value="HTH_HXLR"/>
    <property type="match status" value="1"/>
</dbReference>
<dbReference type="SUPFAM" id="SSF46785">
    <property type="entry name" value="Winged helix' DNA-binding domain"/>
    <property type="match status" value="1"/>
</dbReference>